<comment type="similarity">
    <text evidence="23">Belongs to the protein kinase superfamily. Ser/Thr protein kinase family. CDPK subfamily.</text>
</comment>
<dbReference type="Gene3D" id="1.10.510.10">
    <property type="entry name" value="Transferase(Phosphotransferase) domain 1"/>
    <property type="match status" value="1"/>
</dbReference>
<keyword evidence="19" id="KW-0969">Cilium</keyword>
<dbReference type="Gene3D" id="1.10.238.10">
    <property type="entry name" value="EF-hand"/>
    <property type="match status" value="2"/>
</dbReference>
<keyword evidence="18" id="KW-1043">Host membrane</keyword>
<keyword evidence="22" id="KW-0449">Lipoprotein</keyword>
<dbReference type="Gene3D" id="3.30.200.20">
    <property type="entry name" value="Phosphorylase Kinase, domain 1"/>
    <property type="match status" value="1"/>
</dbReference>
<dbReference type="FunFam" id="1.10.238.10:FF:000299">
    <property type="entry name" value="Uncharacterized protein"/>
    <property type="match status" value="1"/>
</dbReference>
<comment type="catalytic activity">
    <reaction evidence="25">
        <text>L-seryl-[protein] + ATP = O-phospho-L-seryl-[protein] + ADP + H(+)</text>
        <dbReference type="Rhea" id="RHEA:17989"/>
        <dbReference type="Rhea" id="RHEA-COMP:9863"/>
        <dbReference type="Rhea" id="RHEA-COMP:11604"/>
        <dbReference type="ChEBI" id="CHEBI:15378"/>
        <dbReference type="ChEBI" id="CHEBI:29999"/>
        <dbReference type="ChEBI" id="CHEBI:30616"/>
        <dbReference type="ChEBI" id="CHEBI:83421"/>
        <dbReference type="ChEBI" id="CHEBI:456216"/>
        <dbReference type="EC" id="2.7.11.1"/>
    </reaction>
</comment>
<keyword evidence="12" id="KW-0677">Repeat</keyword>
<evidence type="ECO:0000256" key="16">
    <source>
        <dbReference type="ARBA" id="ARBA00022840"/>
    </source>
</evidence>
<dbReference type="SMART" id="SM00054">
    <property type="entry name" value="EFh"/>
    <property type="match status" value="4"/>
</dbReference>
<dbReference type="InterPro" id="IPR011992">
    <property type="entry name" value="EF-hand-dom_pair"/>
</dbReference>
<reference evidence="32 33" key="1">
    <citation type="submission" date="2016-11" db="EMBL/GenBank/DDBJ databases">
        <title>The macronuclear genome of Stentor coeruleus: a giant cell with tiny introns.</title>
        <authorList>
            <person name="Slabodnick M."/>
            <person name="Ruby J.G."/>
            <person name="Reiff S.B."/>
            <person name="Swart E.C."/>
            <person name="Gosai S."/>
            <person name="Prabakaran S."/>
            <person name="Witkowska E."/>
            <person name="Larue G.E."/>
            <person name="Fisher S."/>
            <person name="Freeman R.M."/>
            <person name="Gunawardena J."/>
            <person name="Chu W."/>
            <person name="Stover N.A."/>
            <person name="Gregory B.D."/>
            <person name="Nowacki M."/>
            <person name="Derisi J."/>
            <person name="Roy S.W."/>
            <person name="Marshall W.F."/>
            <person name="Sood P."/>
        </authorList>
    </citation>
    <scope>NUCLEOTIDE SEQUENCE [LARGE SCALE GENOMIC DNA]</scope>
    <source>
        <strain evidence="32">WM001</strain>
    </source>
</reference>
<dbReference type="PROSITE" id="PS00108">
    <property type="entry name" value="PROTEIN_KINASE_ST"/>
    <property type="match status" value="1"/>
</dbReference>
<evidence type="ECO:0000256" key="4">
    <source>
        <dbReference type="ARBA" id="ARBA00004425"/>
    </source>
</evidence>
<dbReference type="InterPro" id="IPR018247">
    <property type="entry name" value="EF_Hand_1_Ca_BS"/>
</dbReference>
<keyword evidence="11" id="KW-0479">Metal-binding</keyword>
<evidence type="ECO:0000256" key="12">
    <source>
        <dbReference type="ARBA" id="ARBA00022737"/>
    </source>
</evidence>
<evidence type="ECO:0000256" key="26">
    <source>
        <dbReference type="ARBA" id="ARBA00060437"/>
    </source>
</evidence>
<dbReference type="InterPro" id="IPR011009">
    <property type="entry name" value="Kinase-like_dom_sf"/>
</dbReference>
<evidence type="ECO:0000256" key="19">
    <source>
        <dbReference type="ARBA" id="ARBA00023069"/>
    </source>
</evidence>
<organism evidence="32 33">
    <name type="scientific">Stentor coeruleus</name>
    <dbReference type="NCBI Taxonomy" id="5963"/>
    <lineage>
        <taxon>Eukaryota</taxon>
        <taxon>Sar</taxon>
        <taxon>Alveolata</taxon>
        <taxon>Ciliophora</taxon>
        <taxon>Postciliodesmatophora</taxon>
        <taxon>Heterotrichea</taxon>
        <taxon>Heterotrichida</taxon>
        <taxon>Stentoridae</taxon>
        <taxon>Stentor</taxon>
    </lineage>
</organism>
<comment type="catalytic activity">
    <reaction evidence="24">
        <text>L-threonyl-[protein] + ATP = O-phospho-L-threonyl-[protein] + ADP + H(+)</text>
        <dbReference type="Rhea" id="RHEA:46608"/>
        <dbReference type="Rhea" id="RHEA-COMP:11060"/>
        <dbReference type="Rhea" id="RHEA-COMP:11605"/>
        <dbReference type="ChEBI" id="CHEBI:15378"/>
        <dbReference type="ChEBI" id="CHEBI:30013"/>
        <dbReference type="ChEBI" id="CHEBI:30616"/>
        <dbReference type="ChEBI" id="CHEBI:61977"/>
        <dbReference type="ChEBI" id="CHEBI:456216"/>
        <dbReference type="EC" id="2.7.11.1"/>
    </reaction>
</comment>
<comment type="caution">
    <text evidence="32">The sequence shown here is derived from an EMBL/GenBank/DDBJ whole genome shotgun (WGS) entry which is preliminary data.</text>
</comment>
<dbReference type="InterPro" id="IPR008271">
    <property type="entry name" value="Ser/Thr_kinase_AS"/>
</dbReference>
<dbReference type="EC" id="2.7.11.1" evidence="5"/>
<dbReference type="AlphaFoldDB" id="A0A1R2B2P3"/>
<comment type="cofactor">
    <cofactor evidence="1">
        <name>Mg(2+)</name>
        <dbReference type="ChEBI" id="CHEBI:18420"/>
    </cofactor>
</comment>
<evidence type="ECO:0000256" key="2">
    <source>
        <dbReference type="ARBA" id="ARBA00004230"/>
    </source>
</evidence>
<evidence type="ECO:0000256" key="14">
    <source>
        <dbReference type="ARBA" id="ARBA00022777"/>
    </source>
</evidence>
<keyword evidence="18" id="KW-0472">Membrane</keyword>
<feature type="domain" description="EF-hand" evidence="31">
    <location>
        <begin position="400"/>
        <end position="435"/>
    </location>
</feature>
<keyword evidence="21" id="KW-0966">Cell projection</keyword>
<dbReference type="SUPFAM" id="SSF56112">
    <property type="entry name" value="Protein kinase-like (PK-like)"/>
    <property type="match status" value="1"/>
</dbReference>
<evidence type="ECO:0000256" key="24">
    <source>
        <dbReference type="ARBA" id="ARBA00047899"/>
    </source>
</evidence>
<accession>A0A1R2B2P3</accession>
<keyword evidence="6" id="KW-1003">Cell membrane</keyword>
<keyword evidence="13 28" id="KW-0547">Nucleotide-binding</keyword>
<evidence type="ECO:0000256" key="21">
    <source>
        <dbReference type="ARBA" id="ARBA00023273"/>
    </source>
</evidence>
<keyword evidence="20" id="KW-0564">Palmitate</keyword>
<dbReference type="OrthoDB" id="40902at2759"/>
<evidence type="ECO:0000256" key="28">
    <source>
        <dbReference type="PROSITE-ProRule" id="PRU10141"/>
    </source>
</evidence>
<dbReference type="FunFam" id="1.10.510.10:FF:000398">
    <property type="entry name" value="Calcium-dependent protein kinase 1"/>
    <property type="match status" value="1"/>
</dbReference>
<dbReference type="PROSITE" id="PS00107">
    <property type="entry name" value="PROTEIN_KINASE_ATP"/>
    <property type="match status" value="1"/>
</dbReference>
<dbReference type="CDD" id="cd00051">
    <property type="entry name" value="EFh"/>
    <property type="match status" value="2"/>
</dbReference>
<evidence type="ECO:0000256" key="23">
    <source>
        <dbReference type="ARBA" id="ARBA00024334"/>
    </source>
</evidence>
<sequence length="468" mass="53247">MEELKVTGGDFVTEKKGKLRDSYRIGNKLGDGAFGSVRKITHRVTGEIRAVKTIHKKNLRSEEERQTFFNEVSVLRALDHPNVLKLYEYYQDEKNYYLITELCSGGELFDRIISHGSFSEALAANYMKQILSVVAYAHDRHIVHRDLKPENFLLDTTAEDANLKVIDFGTAQFFTPGTSMTAKFGTPYYIAPEVLKCHYDERCDVWSAGVNMYVLLCGYPPFGGSNDDQILKKISVGRFSFPSPEWDFISFEAKDLITKMLTFDYTRRMSAREALQHPWLNNASAAPIDSSTAKSIFTNLTSFHSEQKLQKATYAFIASQLATKKEREEMLDLFKSLDTDNSGTLSRDELTRGFHNLYANEIEDIDAEVDRIMRQVDTDKSGEIDYSEFVAASMNRTKLLSKERLEAAFKAFDVDGSGTITADELKAMLGKHHAYDDDMWTSIIREVDQNGDGVIDLREFSEMMLKFT</sequence>
<dbReference type="GO" id="GO:0005509">
    <property type="term" value="F:calcium ion binding"/>
    <property type="evidence" value="ECO:0007669"/>
    <property type="project" value="InterPro"/>
</dbReference>
<proteinExistence type="inferred from homology"/>
<feature type="domain" description="EF-hand" evidence="31">
    <location>
        <begin position="325"/>
        <end position="360"/>
    </location>
</feature>
<evidence type="ECO:0000313" key="32">
    <source>
        <dbReference type="EMBL" id="OMJ71016.1"/>
    </source>
</evidence>
<dbReference type="EMBL" id="MPUH01001031">
    <property type="protein sequence ID" value="OMJ71016.1"/>
    <property type="molecule type" value="Genomic_DNA"/>
</dbReference>
<gene>
    <name evidence="32" type="ORF">SteCoe_30888</name>
</gene>
<dbReference type="Pfam" id="PF13499">
    <property type="entry name" value="EF-hand_7"/>
    <property type="match status" value="2"/>
</dbReference>
<name>A0A1R2B2P3_9CILI</name>
<dbReference type="Pfam" id="PF00069">
    <property type="entry name" value="Pkinase"/>
    <property type="match status" value="1"/>
</dbReference>
<dbReference type="PROSITE" id="PS50011">
    <property type="entry name" value="PROTEIN_KINASE_DOM"/>
    <property type="match status" value="1"/>
</dbReference>
<evidence type="ECO:0000256" key="29">
    <source>
        <dbReference type="RuleBase" id="RU000304"/>
    </source>
</evidence>
<keyword evidence="14" id="KW-0418">Kinase</keyword>
<evidence type="ECO:0000256" key="8">
    <source>
        <dbReference type="ARBA" id="ARBA00022527"/>
    </source>
</evidence>
<evidence type="ECO:0000256" key="11">
    <source>
        <dbReference type="ARBA" id="ARBA00022723"/>
    </source>
</evidence>
<dbReference type="GO" id="GO:0031514">
    <property type="term" value="C:motile cilium"/>
    <property type="evidence" value="ECO:0007669"/>
    <property type="project" value="UniProtKB-SubCell"/>
</dbReference>
<dbReference type="InterPro" id="IPR017441">
    <property type="entry name" value="Protein_kinase_ATP_BS"/>
</dbReference>
<evidence type="ECO:0000256" key="18">
    <source>
        <dbReference type="ARBA" id="ARBA00022870"/>
    </source>
</evidence>
<dbReference type="InterPro" id="IPR050205">
    <property type="entry name" value="CDPK_Ser/Thr_kinases"/>
</dbReference>
<dbReference type="GO" id="GO:0020005">
    <property type="term" value="C:symbiont-containing vacuole membrane"/>
    <property type="evidence" value="ECO:0007669"/>
    <property type="project" value="UniProtKB-SubCell"/>
</dbReference>
<keyword evidence="15" id="KW-0106">Calcium</keyword>
<evidence type="ECO:0000256" key="10">
    <source>
        <dbReference type="ARBA" id="ARBA00022707"/>
    </source>
</evidence>
<evidence type="ECO:0000256" key="15">
    <source>
        <dbReference type="ARBA" id="ARBA00022837"/>
    </source>
</evidence>
<dbReference type="SMART" id="SM00220">
    <property type="entry name" value="S_TKc"/>
    <property type="match status" value="1"/>
</dbReference>
<dbReference type="GO" id="GO:0020002">
    <property type="term" value="C:host cell plasma membrane"/>
    <property type="evidence" value="ECO:0007669"/>
    <property type="project" value="UniProtKB-SubCell"/>
</dbReference>
<protein>
    <recommendedName>
        <fullName evidence="27">Calcium-dependent protein kinase 1</fullName>
        <ecNumber evidence="5">2.7.11.1</ecNumber>
    </recommendedName>
</protein>
<dbReference type="PROSITE" id="PS00018">
    <property type="entry name" value="EF_HAND_1"/>
    <property type="match status" value="4"/>
</dbReference>
<evidence type="ECO:0000256" key="9">
    <source>
        <dbReference type="ARBA" id="ARBA00022679"/>
    </source>
</evidence>
<dbReference type="InterPro" id="IPR002048">
    <property type="entry name" value="EF_hand_dom"/>
</dbReference>
<evidence type="ECO:0000256" key="20">
    <source>
        <dbReference type="ARBA" id="ARBA00023139"/>
    </source>
</evidence>
<dbReference type="GO" id="GO:0005886">
    <property type="term" value="C:plasma membrane"/>
    <property type="evidence" value="ECO:0007669"/>
    <property type="project" value="UniProtKB-SubCell"/>
</dbReference>
<dbReference type="PROSITE" id="PS50222">
    <property type="entry name" value="EF_HAND_2"/>
    <property type="match status" value="4"/>
</dbReference>
<evidence type="ECO:0000256" key="17">
    <source>
        <dbReference type="ARBA" id="ARBA00022846"/>
    </source>
</evidence>
<keyword evidence="9" id="KW-0808">Transferase</keyword>
<keyword evidence="17" id="KW-0282">Flagellum</keyword>
<keyword evidence="33" id="KW-1185">Reference proteome</keyword>
<evidence type="ECO:0000256" key="6">
    <source>
        <dbReference type="ARBA" id="ARBA00022475"/>
    </source>
</evidence>
<keyword evidence="16 28" id="KW-0067">ATP-binding</keyword>
<keyword evidence="8 29" id="KW-0723">Serine/threonine-protein kinase</keyword>
<dbReference type="CDD" id="cd05117">
    <property type="entry name" value="STKc_CAMK"/>
    <property type="match status" value="1"/>
</dbReference>
<dbReference type="GO" id="GO:0004674">
    <property type="term" value="F:protein serine/threonine kinase activity"/>
    <property type="evidence" value="ECO:0007669"/>
    <property type="project" value="UniProtKB-KW"/>
</dbReference>
<comment type="subcellular location">
    <subcellularLocation>
        <location evidence="3">Cell membrane</location>
        <topology evidence="3">Lipid-anchor</topology>
        <orientation evidence="3">Cytoplasmic side</orientation>
    </subcellularLocation>
    <subcellularLocation>
        <location evidence="2">Cell projection</location>
        <location evidence="2">Cilium</location>
        <location evidence="2">Flagellum</location>
    </subcellularLocation>
    <subcellularLocation>
        <location evidence="4">Host cell membrane</location>
        <topology evidence="4">Lipid-anchor</topology>
    </subcellularLocation>
    <subcellularLocation>
        <location evidence="26">Parasitophorous vacuole membrane</location>
        <topology evidence="26">Lipid-anchor</topology>
    </subcellularLocation>
</comment>
<evidence type="ECO:0000256" key="22">
    <source>
        <dbReference type="ARBA" id="ARBA00023288"/>
    </source>
</evidence>
<evidence type="ECO:0000256" key="13">
    <source>
        <dbReference type="ARBA" id="ARBA00022741"/>
    </source>
</evidence>
<feature type="binding site" evidence="28">
    <location>
        <position position="52"/>
    </location>
    <ligand>
        <name>ATP</name>
        <dbReference type="ChEBI" id="CHEBI:30616"/>
    </ligand>
</feature>
<evidence type="ECO:0000256" key="27">
    <source>
        <dbReference type="ARBA" id="ARBA00068067"/>
    </source>
</evidence>
<evidence type="ECO:0000256" key="7">
    <source>
        <dbReference type="ARBA" id="ARBA00022511"/>
    </source>
</evidence>
<keyword evidence="10" id="KW-0519">Myristate</keyword>
<dbReference type="Proteomes" id="UP000187209">
    <property type="component" value="Unassembled WGS sequence"/>
</dbReference>
<evidence type="ECO:0000259" key="31">
    <source>
        <dbReference type="PROSITE" id="PS50222"/>
    </source>
</evidence>
<evidence type="ECO:0000256" key="25">
    <source>
        <dbReference type="ARBA" id="ARBA00048679"/>
    </source>
</evidence>
<evidence type="ECO:0000256" key="3">
    <source>
        <dbReference type="ARBA" id="ARBA00004342"/>
    </source>
</evidence>
<feature type="domain" description="EF-hand" evidence="31">
    <location>
        <begin position="364"/>
        <end position="399"/>
    </location>
</feature>
<dbReference type="SUPFAM" id="SSF47473">
    <property type="entry name" value="EF-hand"/>
    <property type="match status" value="1"/>
</dbReference>
<evidence type="ECO:0000256" key="5">
    <source>
        <dbReference type="ARBA" id="ARBA00012513"/>
    </source>
</evidence>
<dbReference type="PANTHER" id="PTHR24349">
    <property type="entry name" value="SERINE/THREONINE-PROTEIN KINASE"/>
    <property type="match status" value="1"/>
</dbReference>
<evidence type="ECO:0000313" key="33">
    <source>
        <dbReference type="Proteomes" id="UP000187209"/>
    </source>
</evidence>
<evidence type="ECO:0000259" key="30">
    <source>
        <dbReference type="PROSITE" id="PS50011"/>
    </source>
</evidence>
<dbReference type="FunFam" id="3.30.200.20:FF:000315">
    <property type="entry name" value="Calcium-dependent protein kinase 3"/>
    <property type="match status" value="1"/>
</dbReference>
<feature type="domain" description="Protein kinase" evidence="30">
    <location>
        <begin position="23"/>
        <end position="280"/>
    </location>
</feature>
<dbReference type="InterPro" id="IPR000719">
    <property type="entry name" value="Prot_kinase_dom"/>
</dbReference>
<evidence type="ECO:0000256" key="1">
    <source>
        <dbReference type="ARBA" id="ARBA00001946"/>
    </source>
</evidence>
<keyword evidence="7" id="KW-1032">Host cell membrane</keyword>
<dbReference type="GO" id="GO:0005524">
    <property type="term" value="F:ATP binding"/>
    <property type="evidence" value="ECO:0007669"/>
    <property type="project" value="UniProtKB-UniRule"/>
</dbReference>
<feature type="domain" description="EF-hand" evidence="31">
    <location>
        <begin position="436"/>
        <end position="468"/>
    </location>
</feature>